<dbReference type="Gene3D" id="3.40.50.300">
    <property type="entry name" value="P-loop containing nucleotide triphosphate hydrolases"/>
    <property type="match status" value="1"/>
</dbReference>
<comment type="caution">
    <text evidence="5">The sequence shown here is derived from an EMBL/GenBank/DDBJ whole genome shotgun (WGS) entry which is preliminary data.</text>
</comment>
<feature type="compositionally biased region" description="Low complexity" evidence="3">
    <location>
        <begin position="159"/>
        <end position="174"/>
    </location>
</feature>
<dbReference type="Gene3D" id="3.30.70.330">
    <property type="match status" value="1"/>
</dbReference>
<dbReference type="Pfam" id="PF19568">
    <property type="entry name" value="Spore_III_AA"/>
    <property type="match status" value="1"/>
</dbReference>
<evidence type="ECO:0000313" key="6">
    <source>
        <dbReference type="Proteomes" id="UP000626109"/>
    </source>
</evidence>
<dbReference type="PANTHER" id="PTHR20953:SF3">
    <property type="entry name" value="P-LOOP CONTAINING NUCLEOSIDE TRIPHOSPHATE HYDROLASES SUPERFAMILY PROTEIN"/>
    <property type="match status" value="1"/>
</dbReference>
<gene>
    <name evidence="5" type="ORF">PGLA2088_LOCUS4581</name>
</gene>
<dbReference type="SUPFAM" id="SSF52540">
    <property type="entry name" value="P-loop containing nucleoside triphosphate hydrolases"/>
    <property type="match status" value="1"/>
</dbReference>
<dbReference type="InterPro" id="IPR003593">
    <property type="entry name" value="AAA+_ATPase"/>
</dbReference>
<sequence length="610" mass="66192">GKAGGQGKGRGSGSSSDQPRWGKGWQYNEDVEPASSWDASGSGWQDKAVAGRTVVVSRPWHWHLGGLGINRRGLEAAFSAVGRVESAIVGAESATITFREARYAQEAVRRYHGGMLNERAIDVYLEGDAPPRRQTSGGGGGGSRRAEGSTGAPGLAAADRTVPDVVNNDNNTNRLSTRRVERLRPPARLPHGATVADLKTELETREGMAASDQRLSSDGEGKLDENEVLETGRRFTLPGPEDLSLLHVLPERLGPVLSDLDLGRLVDLVLDLDRQLVVHERKPDGKIYKRRLEGPKLTQEDLDSVIHHELLSGIWSSDNRSGVAGTLHRVSRIVDGQATVGLTLRMAHPIYGLADRSPALASLMEQGKSLLVLGPPGKGKTTLLRELARVQSEIHQKIVIVVDTSSEIGGFGQSPHLAIGETTRRIRVARRDRQHEDMLEAVQNHTTQVLVIDEIGSEEEVKAAAFIGFKGVALIATAHATDLKEAMNNDVLKPLFGGWEKSTVSVSDQTALRMAGGRKFVKQRSGVCVSVFMATQFSTCSRCVCEIFCGSTRVRSFEDATTYTTRTTTRTITTTTTTKTTTTTTTTATKITITIIMTKSLIQKQQQQQQ</sequence>
<evidence type="ECO:0000256" key="2">
    <source>
        <dbReference type="ARBA" id="ARBA00022840"/>
    </source>
</evidence>
<dbReference type="PANTHER" id="PTHR20953">
    <property type="entry name" value="KINASE-RELATED"/>
    <property type="match status" value="1"/>
</dbReference>
<keyword evidence="2" id="KW-0067">ATP-binding</keyword>
<evidence type="ECO:0000256" key="1">
    <source>
        <dbReference type="ARBA" id="ARBA00022741"/>
    </source>
</evidence>
<proteinExistence type="predicted"/>
<dbReference type="InterPro" id="IPR027417">
    <property type="entry name" value="P-loop_NTPase"/>
</dbReference>
<organism evidence="5 6">
    <name type="scientific">Polarella glacialis</name>
    <name type="common">Dinoflagellate</name>
    <dbReference type="NCBI Taxonomy" id="89957"/>
    <lineage>
        <taxon>Eukaryota</taxon>
        <taxon>Sar</taxon>
        <taxon>Alveolata</taxon>
        <taxon>Dinophyceae</taxon>
        <taxon>Suessiales</taxon>
        <taxon>Suessiaceae</taxon>
        <taxon>Polarella</taxon>
    </lineage>
</organism>
<feature type="non-terminal residue" evidence="5">
    <location>
        <position position="1"/>
    </location>
</feature>
<keyword evidence="1" id="KW-0547">Nucleotide-binding</keyword>
<dbReference type="SMART" id="SM00382">
    <property type="entry name" value="AAA"/>
    <property type="match status" value="1"/>
</dbReference>
<evidence type="ECO:0000256" key="3">
    <source>
        <dbReference type="SAM" id="MobiDB-lite"/>
    </source>
</evidence>
<evidence type="ECO:0000313" key="5">
    <source>
        <dbReference type="EMBL" id="CAE8646187.1"/>
    </source>
</evidence>
<dbReference type="InterPro" id="IPR012677">
    <property type="entry name" value="Nucleotide-bd_a/b_plait_sf"/>
</dbReference>
<dbReference type="SUPFAM" id="SSF54236">
    <property type="entry name" value="Ubiquitin-like"/>
    <property type="match status" value="1"/>
</dbReference>
<dbReference type="SUPFAM" id="SSF54928">
    <property type="entry name" value="RNA-binding domain, RBD"/>
    <property type="match status" value="1"/>
</dbReference>
<feature type="compositionally biased region" description="Gly residues" evidence="3">
    <location>
        <begin position="1"/>
        <end position="12"/>
    </location>
</feature>
<feature type="region of interest" description="Disordered" evidence="3">
    <location>
        <begin position="125"/>
        <end position="174"/>
    </location>
</feature>
<protein>
    <recommendedName>
        <fullName evidence="4">AAA+ ATPase domain-containing protein</fullName>
    </recommendedName>
</protein>
<dbReference type="GO" id="GO:0003676">
    <property type="term" value="F:nucleic acid binding"/>
    <property type="evidence" value="ECO:0007669"/>
    <property type="project" value="InterPro"/>
</dbReference>
<evidence type="ECO:0000259" key="4">
    <source>
        <dbReference type="SMART" id="SM00382"/>
    </source>
</evidence>
<feature type="domain" description="AAA+ ATPase" evidence="4">
    <location>
        <begin position="366"/>
        <end position="526"/>
    </location>
</feature>
<dbReference type="CDD" id="cd00009">
    <property type="entry name" value="AAA"/>
    <property type="match status" value="1"/>
</dbReference>
<dbReference type="InterPro" id="IPR045735">
    <property type="entry name" value="Spore_III_AA_AAA+_ATPase"/>
</dbReference>
<accession>A0A813I7H8</accession>
<dbReference type="InterPro" id="IPR029071">
    <property type="entry name" value="Ubiquitin-like_domsf"/>
</dbReference>
<feature type="region of interest" description="Disordered" evidence="3">
    <location>
        <begin position="1"/>
        <end position="43"/>
    </location>
</feature>
<dbReference type="AlphaFoldDB" id="A0A813I7H8"/>
<dbReference type="InterPro" id="IPR035979">
    <property type="entry name" value="RBD_domain_sf"/>
</dbReference>
<dbReference type="Proteomes" id="UP000626109">
    <property type="component" value="Unassembled WGS sequence"/>
</dbReference>
<dbReference type="GO" id="GO:0005524">
    <property type="term" value="F:ATP binding"/>
    <property type="evidence" value="ECO:0007669"/>
    <property type="project" value="UniProtKB-KW"/>
</dbReference>
<dbReference type="EMBL" id="CAJNNW010004195">
    <property type="protein sequence ID" value="CAE8646187.1"/>
    <property type="molecule type" value="Genomic_DNA"/>
</dbReference>
<name>A0A813I7H8_POLGL</name>
<reference evidence="5" key="1">
    <citation type="submission" date="2021-02" db="EMBL/GenBank/DDBJ databases">
        <authorList>
            <person name="Dougan E. K."/>
            <person name="Rhodes N."/>
            <person name="Thang M."/>
            <person name="Chan C."/>
        </authorList>
    </citation>
    <scope>NUCLEOTIDE SEQUENCE</scope>
</reference>